<accession>A0A451GDM9</accession>
<dbReference type="AlphaFoldDB" id="A0A451GDM9"/>
<dbReference type="RefSeq" id="WP_113646478.1">
    <property type="nucleotide sequence ID" value="NZ_QMHN01000001.1"/>
</dbReference>
<gene>
    <name evidence="1" type="ORF">DPV69_06610</name>
</gene>
<dbReference type="EMBL" id="SAYW01000001">
    <property type="protein sequence ID" value="RWU10994.1"/>
    <property type="molecule type" value="Genomic_DNA"/>
</dbReference>
<name>A0A451GDM9_9SPHI</name>
<keyword evidence="2" id="KW-1185">Reference proteome</keyword>
<reference evidence="1 2" key="1">
    <citation type="submission" date="2018-06" db="EMBL/GenBank/DDBJ databases">
        <title>Pedobacter endophyticus sp. nov., an endophytic bacterium isolated from a leaf of Triticum aestivum.</title>
        <authorList>
            <person name="Zhang L."/>
        </authorList>
    </citation>
    <scope>NUCLEOTIDE SEQUENCE [LARGE SCALE GENOMIC DNA]</scope>
    <source>
        <strain evidence="1 2">CM134L-2</strain>
    </source>
</reference>
<dbReference type="Proteomes" id="UP000284120">
    <property type="component" value="Unassembled WGS sequence"/>
</dbReference>
<comment type="caution">
    <text evidence="1">The sequence shown here is derived from an EMBL/GenBank/DDBJ whole genome shotgun (WGS) entry which is preliminary data.</text>
</comment>
<evidence type="ECO:0000313" key="2">
    <source>
        <dbReference type="Proteomes" id="UP000284120"/>
    </source>
</evidence>
<proteinExistence type="predicted"/>
<protein>
    <submittedName>
        <fullName evidence="1">Uncharacterized protein</fullName>
    </submittedName>
</protein>
<evidence type="ECO:0000313" key="1">
    <source>
        <dbReference type="EMBL" id="RWU10994.1"/>
    </source>
</evidence>
<organism evidence="1 2">
    <name type="scientific">Pedobacter chitinilyticus</name>
    <dbReference type="NCBI Taxonomy" id="2233776"/>
    <lineage>
        <taxon>Bacteria</taxon>
        <taxon>Pseudomonadati</taxon>
        <taxon>Bacteroidota</taxon>
        <taxon>Sphingobacteriia</taxon>
        <taxon>Sphingobacteriales</taxon>
        <taxon>Sphingobacteriaceae</taxon>
        <taxon>Pedobacter</taxon>
    </lineage>
</organism>
<sequence>MGRYCLYYWTVLVYLKVSVGDDGDGKCALWSAKVLIQSERMPNSHFFEFEVEVGNDIVCLKHCCAVVMFG</sequence>